<organism evidence="2 3">
    <name type="scientific">Corynebacterium ulcerans</name>
    <dbReference type="NCBI Taxonomy" id="65058"/>
    <lineage>
        <taxon>Bacteria</taxon>
        <taxon>Bacillati</taxon>
        <taxon>Actinomycetota</taxon>
        <taxon>Actinomycetes</taxon>
        <taxon>Mycobacteriales</taxon>
        <taxon>Corynebacteriaceae</taxon>
        <taxon>Corynebacterium</taxon>
    </lineage>
</organism>
<proteinExistence type="predicted"/>
<feature type="transmembrane region" description="Helical" evidence="1">
    <location>
        <begin position="7"/>
        <end position="29"/>
    </location>
</feature>
<sequence>MGFRRRYYIIYLSLIVAMVFFLWDISAALEENDNVHAAGSVVIEIILLLNLSIFVSRGQWVRDMDRGGYPIVPVSEAFAPERLFLLGLIILLSVLFVSTGFSVYGKDGFDELFDEAFSIAPVKWAVTLTVTVPLYEVFSRGWGELKAEQGDKMVSCKPFINSKTRLRNLLYKK</sequence>
<reference evidence="2 3" key="1">
    <citation type="submission" date="2018-06" db="EMBL/GenBank/DDBJ databases">
        <authorList>
            <consortium name="Pathogen Informatics"/>
            <person name="Doyle S."/>
        </authorList>
    </citation>
    <scope>NUCLEOTIDE SEQUENCE [LARGE SCALE GENOMIC DNA]</scope>
    <source>
        <strain evidence="2 3">NCTC7908</strain>
    </source>
</reference>
<feature type="transmembrane region" description="Helical" evidence="1">
    <location>
        <begin position="35"/>
        <end position="56"/>
    </location>
</feature>
<dbReference type="EMBL" id="LS483400">
    <property type="protein sequence ID" value="SQG53214.1"/>
    <property type="molecule type" value="Genomic_DNA"/>
</dbReference>
<name>A0ABD7MVD9_CORUL</name>
<dbReference type="KEGG" id="cuq:Cul210931_2035"/>
<dbReference type="RefSeq" id="WP_014526321.1">
    <property type="nucleotide sequence ID" value="NZ_CP009583.1"/>
</dbReference>
<evidence type="ECO:0000313" key="2">
    <source>
        <dbReference type="EMBL" id="SQG53214.1"/>
    </source>
</evidence>
<evidence type="ECO:0000256" key="1">
    <source>
        <dbReference type="SAM" id="Phobius"/>
    </source>
</evidence>
<protein>
    <submittedName>
        <fullName evidence="2">Uncharacterized protein</fullName>
    </submittedName>
</protein>
<keyword evidence="1" id="KW-0472">Membrane</keyword>
<dbReference type="GeneID" id="75261162"/>
<keyword evidence="1" id="KW-0812">Transmembrane</keyword>
<dbReference type="AlphaFoldDB" id="A0ABD7MVD9"/>
<gene>
    <name evidence="2" type="ORF">NCTC7908_02121</name>
</gene>
<dbReference type="KEGG" id="cuz:Cul05146_2078"/>
<accession>A0ABD7MVD9</accession>
<evidence type="ECO:0000313" key="3">
    <source>
        <dbReference type="Proteomes" id="UP000248741"/>
    </source>
</evidence>
<dbReference type="Proteomes" id="UP000248741">
    <property type="component" value="Chromosome 1"/>
</dbReference>
<feature type="transmembrane region" description="Helical" evidence="1">
    <location>
        <begin position="83"/>
        <end position="104"/>
    </location>
</feature>
<keyword evidence="1" id="KW-1133">Transmembrane helix</keyword>